<dbReference type="AlphaFoldDB" id="A0A8J7W6K5"/>
<evidence type="ECO:0000313" key="3">
    <source>
        <dbReference type="Proteomes" id="UP000675664"/>
    </source>
</evidence>
<reference evidence="2" key="1">
    <citation type="submission" date="2021-04" db="EMBL/GenBank/DDBJ databases">
        <title>Sinoanaerobacter chloroacetimidivorans sp. nov., an obligate anaerobic bacterium isolated from anaerobic sludge.</title>
        <authorList>
            <person name="Bao Y."/>
        </authorList>
    </citation>
    <scope>NUCLEOTIDE SEQUENCE</scope>
    <source>
        <strain evidence="2">BAD-6</strain>
    </source>
</reference>
<keyword evidence="3" id="KW-1185">Reference proteome</keyword>
<comment type="caution">
    <text evidence="2">The sequence shown here is derived from an EMBL/GenBank/DDBJ whole genome shotgun (WGS) entry which is preliminary data.</text>
</comment>
<dbReference type="Proteomes" id="UP000675664">
    <property type="component" value="Unassembled WGS sequence"/>
</dbReference>
<evidence type="ECO:0000256" key="1">
    <source>
        <dbReference type="SAM" id="MobiDB-lite"/>
    </source>
</evidence>
<accession>A0A8J7W6K5</accession>
<name>A0A8J7W6K5_9FIRM</name>
<proteinExistence type="predicted"/>
<gene>
    <name evidence="2" type="ORF">KCX82_19660</name>
</gene>
<protein>
    <submittedName>
        <fullName evidence="2">Uncharacterized protein</fullName>
    </submittedName>
</protein>
<evidence type="ECO:0000313" key="2">
    <source>
        <dbReference type="EMBL" id="MBR0600105.1"/>
    </source>
</evidence>
<reference evidence="2" key="2">
    <citation type="submission" date="2021-04" db="EMBL/GenBank/DDBJ databases">
        <authorList>
            <person name="Liu J."/>
        </authorList>
    </citation>
    <scope>NUCLEOTIDE SEQUENCE</scope>
    <source>
        <strain evidence="2">BAD-6</strain>
    </source>
</reference>
<organism evidence="2 3">
    <name type="scientific">Sinanaerobacter chloroacetimidivorans</name>
    <dbReference type="NCBI Taxonomy" id="2818044"/>
    <lineage>
        <taxon>Bacteria</taxon>
        <taxon>Bacillati</taxon>
        <taxon>Bacillota</taxon>
        <taxon>Clostridia</taxon>
        <taxon>Peptostreptococcales</taxon>
        <taxon>Anaerovoracaceae</taxon>
        <taxon>Sinanaerobacter</taxon>
    </lineage>
</organism>
<dbReference type="EMBL" id="JAGSND010000020">
    <property type="protein sequence ID" value="MBR0600105.1"/>
    <property type="molecule type" value="Genomic_DNA"/>
</dbReference>
<sequence>MNYDITPEQKTGAGVTGPPKKYVVPPPKDPSRCEGCPYPGVGFICWSADGSCMKTDMEKINLRSKGR</sequence>
<dbReference type="RefSeq" id="WP_014315030.1">
    <property type="nucleotide sequence ID" value="NZ_JAGSND010000020.1"/>
</dbReference>
<feature type="region of interest" description="Disordered" evidence="1">
    <location>
        <begin position="1"/>
        <end position="29"/>
    </location>
</feature>